<dbReference type="InterPro" id="IPR001683">
    <property type="entry name" value="PX_dom"/>
</dbReference>
<evidence type="ECO:0000259" key="1">
    <source>
        <dbReference type="Pfam" id="PF00787"/>
    </source>
</evidence>
<dbReference type="InterPro" id="IPR036871">
    <property type="entry name" value="PX_dom_sf"/>
</dbReference>
<protein>
    <submittedName>
        <fullName evidence="2">Kinesin-like protein KIF16B</fullName>
    </submittedName>
</protein>
<dbReference type="SUPFAM" id="SSF64268">
    <property type="entry name" value="PX domain"/>
    <property type="match status" value="1"/>
</dbReference>
<dbReference type="GO" id="GO:0035091">
    <property type="term" value="F:phosphatidylinositol binding"/>
    <property type="evidence" value="ECO:0007669"/>
    <property type="project" value="InterPro"/>
</dbReference>
<reference evidence="2 3" key="1">
    <citation type="submission" date="2019-01" db="EMBL/GenBank/DDBJ databases">
        <title>Draft Genome and Complete Hox-Cluster Characterization of the Sterlet Sturgeon (Acipenser ruthenus).</title>
        <authorList>
            <person name="Wei Q."/>
        </authorList>
    </citation>
    <scope>NUCLEOTIDE SEQUENCE [LARGE SCALE GENOMIC DNA]</scope>
    <source>
        <strain evidence="2">WHYD16114868_AA</strain>
        <tissue evidence="2">Blood</tissue>
    </source>
</reference>
<feature type="domain" description="PX" evidence="1">
    <location>
        <begin position="59"/>
        <end position="98"/>
    </location>
</feature>
<dbReference type="AlphaFoldDB" id="A0A662YV19"/>
<evidence type="ECO:0000313" key="3">
    <source>
        <dbReference type="Proteomes" id="UP000289886"/>
    </source>
</evidence>
<comment type="caution">
    <text evidence="2">The sequence shown here is derived from an EMBL/GenBank/DDBJ whole genome shotgun (WGS) entry which is preliminary data.</text>
</comment>
<gene>
    <name evidence="2" type="ORF">EOD39_9449</name>
</gene>
<keyword evidence="3" id="KW-1185">Reference proteome</keyword>
<sequence>MRGLPGVRMNSIDFNLRKRLVAHPLGVNVDSLKDPVKISIPRYVLRGQGKNEHHEFEVNLAALEFPPKNLFGNKDKRVIAERRSHLERYLKNVFKVMLASTTSPLHVDRKDFDLSKHTICEFSPFFKKGVFDYSSHGTG</sequence>
<dbReference type="EMBL" id="SCEB01000178">
    <property type="protein sequence ID" value="RXN00468.1"/>
    <property type="molecule type" value="Genomic_DNA"/>
</dbReference>
<dbReference type="Pfam" id="PF00787">
    <property type="entry name" value="PX"/>
    <property type="match status" value="1"/>
</dbReference>
<dbReference type="Proteomes" id="UP000289886">
    <property type="component" value="Unassembled WGS sequence"/>
</dbReference>
<dbReference type="Gene3D" id="3.30.1520.10">
    <property type="entry name" value="Phox-like domain"/>
    <property type="match status" value="1"/>
</dbReference>
<name>A0A662YV19_ACIRT</name>
<accession>A0A662YV19</accession>
<evidence type="ECO:0000313" key="2">
    <source>
        <dbReference type="EMBL" id="RXN00468.1"/>
    </source>
</evidence>
<proteinExistence type="predicted"/>
<organism evidence="2 3">
    <name type="scientific">Acipenser ruthenus</name>
    <name type="common">Sterlet sturgeon</name>
    <dbReference type="NCBI Taxonomy" id="7906"/>
    <lineage>
        <taxon>Eukaryota</taxon>
        <taxon>Metazoa</taxon>
        <taxon>Chordata</taxon>
        <taxon>Craniata</taxon>
        <taxon>Vertebrata</taxon>
        <taxon>Euteleostomi</taxon>
        <taxon>Actinopterygii</taxon>
        <taxon>Chondrostei</taxon>
        <taxon>Acipenseriformes</taxon>
        <taxon>Acipenseridae</taxon>
        <taxon>Acipenser</taxon>
    </lineage>
</organism>